<keyword evidence="3" id="KW-1185">Reference proteome</keyword>
<proteinExistence type="predicted"/>
<keyword evidence="2" id="KW-0472">Membrane</keyword>
<keyword evidence="1" id="KW-0175">Coiled coil</keyword>
<sequence>MPRRNRPPRPQRFPPQPARNCTPVETIFLIFLVGLIVWVAAYVYENAEAFKIVEDPVDTPPNFADYQFDYEQYKERKRQLIEQAEREVEIAQNDERVRALRRDHLEKKEVSEIDEKFMSKWVPDPSRFHGIEEFLQMTRSNGTIVEEYFYMTSPSIQAEGDDYLVGFATKTQELLKKLDIDGCSYSPNSECHDSEIDLLNGDLYMYEYLSGLEVQLKITRVFYIPSYVLLEHDPTLS</sequence>
<feature type="coiled-coil region" evidence="1">
    <location>
        <begin position="63"/>
        <end position="94"/>
    </location>
</feature>
<evidence type="ECO:0000256" key="1">
    <source>
        <dbReference type="SAM" id="Coils"/>
    </source>
</evidence>
<accession>A0A1I7V2R8</accession>
<dbReference type="eggNOG" id="ENOG502TJ1D">
    <property type="taxonomic scope" value="Eukaryota"/>
</dbReference>
<dbReference type="WBParaSite" id="Csp11.Scaffold630.g21807.t1">
    <property type="protein sequence ID" value="Csp11.Scaffold630.g21807.t1"/>
    <property type="gene ID" value="Csp11.Scaffold630.g21807"/>
</dbReference>
<dbReference type="AlphaFoldDB" id="A0A1I7V2R8"/>
<dbReference type="Proteomes" id="UP000095282">
    <property type="component" value="Unplaced"/>
</dbReference>
<evidence type="ECO:0000313" key="4">
    <source>
        <dbReference type="WBParaSite" id="Csp11.Scaffold630.g21807.t1"/>
    </source>
</evidence>
<name>A0A1I7V2R8_9PELO</name>
<evidence type="ECO:0000313" key="3">
    <source>
        <dbReference type="Proteomes" id="UP000095282"/>
    </source>
</evidence>
<feature type="transmembrane region" description="Helical" evidence="2">
    <location>
        <begin position="21"/>
        <end position="44"/>
    </location>
</feature>
<reference evidence="4" key="1">
    <citation type="submission" date="2016-11" db="UniProtKB">
        <authorList>
            <consortium name="WormBaseParasite"/>
        </authorList>
    </citation>
    <scope>IDENTIFICATION</scope>
</reference>
<protein>
    <submittedName>
        <fullName evidence="4">Secreted protein</fullName>
    </submittedName>
</protein>
<keyword evidence="2" id="KW-0812">Transmembrane</keyword>
<organism evidence="3 4">
    <name type="scientific">Caenorhabditis tropicalis</name>
    <dbReference type="NCBI Taxonomy" id="1561998"/>
    <lineage>
        <taxon>Eukaryota</taxon>
        <taxon>Metazoa</taxon>
        <taxon>Ecdysozoa</taxon>
        <taxon>Nematoda</taxon>
        <taxon>Chromadorea</taxon>
        <taxon>Rhabditida</taxon>
        <taxon>Rhabditina</taxon>
        <taxon>Rhabditomorpha</taxon>
        <taxon>Rhabditoidea</taxon>
        <taxon>Rhabditidae</taxon>
        <taxon>Peloderinae</taxon>
        <taxon>Caenorhabditis</taxon>
    </lineage>
</organism>
<evidence type="ECO:0000256" key="2">
    <source>
        <dbReference type="SAM" id="Phobius"/>
    </source>
</evidence>
<keyword evidence="2" id="KW-1133">Transmembrane helix</keyword>